<dbReference type="PROSITE" id="PS50082">
    <property type="entry name" value="WD_REPEATS_2"/>
    <property type="match status" value="7"/>
</dbReference>
<feature type="repeat" description="WD" evidence="1">
    <location>
        <begin position="1017"/>
        <end position="1051"/>
    </location>
</feature>
<sequence>MNASLGTGSRPGNDPWVAAVHADEYDNHPLGSGFLIDSRRVMTCAHVACPRWDKDAPLWVAFPKSDQLMDRRLPVSEVIAPSPENKRHRQDVAILVLADNVPESAAPLRRPTGGDLVGEPWWSFGFPDDVFGSSSAGEVGANLAHGWIRLDTASRYLVRPGYSGAALWSPTYQAVVGMVGQANSRGDALALTLFRADKCLPEEKLSALTEWSAQDAGESALAAWGWTLEDDPEAGRHWKPRARGVSTDAERGFRFRGRTAALTEIVEWITADEAPRHVLVVTGSPGVGKSAVLGRVVTSADTAIAATLPPADDSVRAPLGSVSCAVHAKGKTALEVAREIARAASAAVPQAVSDLAPSLRAALTDASRSPFTVVIDALDEATSAKQARLIARQIAIPLAETCADLHVRVMVGSRRRDDEGNLLAAFGDAARVIDLDNPAYFEESDLAAYALATLQLLGDERPGNPYADDRVARPVAARIARLADGNFLVAGLTSRTRGLRDTVAVAPADISFSPTVAAALHEYLARLPSIDGIAAETVLTALAYAEAPGLPLSLWGVAITALHGTCPKENHLRAFAHSAAANFLIETGVNDQNAGVFRLFHQALDDALKQSRVENGATEDDERALSRAFIAHGQTCGWDKAPAYLLRSLPRHALRGRVVDDLLADVTYPLHADLRRLIPVVGLTQTPEGRGPALILRKTPLAIDAGPAERAALFSVTETQEGLGRTYQEHAADSPYRAAWALVTPQAEEAVLEGHTEEVRAVCGLVVRGHSVLASAAEDGTLRLWDPVLARVTRVLQPRFGGIRALWNCTIDNHPHLALGTGDVVRLWDPATAADAGQLLALKGHGSTVYDLCQLQAGDSTYLATASADKTVRLWDPTTGDCVRVITGHTDWVNAVCRIPSPHGDLLASAGVDATVHLWNPLSSKTPLRVLTGHKDAINAMCAIEIGGHVLLATGGSDATVRLWDPVTGEAVRTSRRAEPVLRLCPLGVEGQSLLACTTGDSIQLWDAASDDAVVTLHGHSDDIGALCTLPIHERTLLASGGLDHTVRLWDPARAQVKDAHAVHAVCTVSVDGRRVLVTGGDDGVQVRDTVTGQAERSLKGPSDCVRALCPLVIDGRTLVAAADDDSCVVLWDLGSADVFGEYGRHEAAVHAICSLTVGRRTLLASASADCTVRVWDPERAETVQTLWHPYGVYAVCAVDVGGVQLLASASGGPDGRVHLWDPTTGERVGHQWRASTAVLAMCSLRIGKQSVIAAATIDGETWLWDAATGQCVHDSEEPALRHTGAINALCTVEHAGRTLLVTASSDRTVCLWDPTTATRVMEVPVRHVALGVAWFEGLLAVGLDRGLQALIFKLPS</sequence>
<feature type="domain" description="Orc1-like AAA ATPase" evidence="3">
    <location>
        <begin position="254"/>
        <end position="389"/>
    </location>
</feature>
<name>A0ABN1Q058_9ACTN</name>
<reference evidence="4 5" key="1">
    <citation type="journal article" date="2019" name="Int. J. Syst. Evol. Microbiol.">
        <title>The Global Catalogue of Microorganisms (GCM) 10K type strain sequencing project: providing services to taxonomists for standard genome sequencing and annotation.</title>
        <authorList>
            <consortium name="The Broad Institute Genomics Platform"/>
            <consortium name="The Broad Institute Genome Sequencing Center for Infectious Disease"/>
            <person name="Wu L."/>
            <person name="Ma J."/>
        </authorList>
    </citation>
    <scope>NUCLEOTIDE SEQUENCE [LARGE SCALE GENOMIC DNA]</scope>
    <source>
        <strain evidence="4 5">JCM 11444</strain>
    </source>
</reference>
<dbReference type="SMART" id="SM00320">
    <property type="entry name" value="WD40"/>
    <property type="match status" value="12"/>
</dbReference>
<dbReference type="InterPro" id="IPR001254">
    <property type="entry name" value="Trypsin_dom"/>
</dbReference>
<dbReference type="InterPro" id="IPR001680">
    <property type="entry name" value="WD40_rpt"/>
</dbReference>
<dbReference type="EMBL" id="BAAAID010000028">
    <property type="protein sequence ID" value="GAA0935504.1"/>
    <property type="molecule type" value="Genomic_DNA"/>
</dbReference>
<dbReference type="InterPro" id="IPR053299">
    <property type="entry name" value="ASTRA_WD_repeat"/>
</dbReference>
<protein>
    <recommendedName>
        <fullName evidence="6">Orc1-like AAA ATPase domain-containing protein</fullName>
    </recommendedName>
</protein>
<dbReference type="Pfam" id="PF00089">
    <property type="entry name" value="Trypsin"/>
    <property type="match status" value="1"/>
</dbReference>
<evidence type="ECO:0008006" key="6">
    <source>
        <dbReference type="Google" id="ProtNLM"/>
    </source>
</evidence>
<keyword evidence="5" id="KW-1185">Reference proteome</keyword>
<feature type="repeat" description="WD" evidence="1">
    <location>
        <begin position="1280"/>
        <end position="1323"/>
    </location>
</feature>
<evidence type="ECO:0000313" key="4">
    <source>
        <dbReference type="EMBL" id="GAA0935504.1"/>
    </source>
</evidence>
<feature type="domain" description="Peptidase S1" evidence="2">
    <location>
        <begin position="7"/>
        <end position="126"/>
    </location>
</feature>
<evidence type="ECO:0000313" key="5">
    <source>
        <dbReference type="Proteomes" id="UP001500418"/>
    </source>
</evidence>
<feature type="repeat" description="WD" evidence="1">
    <location>
        <begin position="752"/>
        <end position="786"/>
    </location>
</feature>
<dbReference type="PROSITE" id="PS50294">
    <property type="entry name" value="WD_REPEATS_REGION"/>
    <property type="match status" value="4"/>
</dbReference>
<dbReference type="Pfam" id="PF13191">
    <property type="entry name" value="AAA_16"/>
    <property type="match status" value="1"/>
</dbReference>
<feature type="repeat" description="WD" evidence="1">
    <location>
        <begin position="931"/>
        <end position="974"/>
    </location>
</feature>
<comment type="caution">
    <text evidence="4">The sequence shown here is derived from an EMBL/GenBank/DDBJ whole genome shotgun (WGS) entry which is preliminary data.</text>
</comment>
<feature type="repeat" description="WD" evidence="1">
    <location>
        <begin position="842"/>
        <end position="885"/>
    </location>
</feature>
<keyword evidence="1" id="KW-0853">WD repeat</keyword>
<dbReference type="Pfam" id="PF00400">
    <property type="entry name" value="WD40"/>
    <property type="match status" value="8"/>
</dbReference>
<dbReference type="Proteomes" id="UP001500418">
    <property type="component" value="Unassembled WGS sequence"/>
</dbReference>
<organism evidence="4 5">
    <name type="scientific">Streptomyces rhizosphaericus</name>
    <dbReference type="NCBI Taxonomy" id="114699"/>
    <lineage>
        <taxon>Bacteria</taxon>
        <taxon>Bacillati</taxon>
        <taxon>Actinomycetota</taxon>
        <taxon>Actinomycetes</taxon>
        <taxon>Kitasatosporales</taxon>
        <taxon>Streptomycetaceae</taxon>
        <taxon>Streptomyces</taxon>
        <taxon>Streptomyces violaceusniger group</taxon>
    </lineage>
</organism>
<feature type="repeat" description="WD" evidence="1">
    <location>
        <begin position="1163"/>
        <end position="1186"/>
    </location>
</feature>
<evidence type="ECO:0000259" key="3">
    <source>
        <dbReference type="Pfam" id="PF13191"/>
    </source>
</evidence>
<feature type="repeat" description="WD" evidence="1">
    <location>
        <begin position="886"/>
        <end position="920"/>
    </location>
</feature>
<evidence type="ECO:0000259" key="2">
    <source>
        <dbReference type="Pfam" id="PF00089"/>
    </source>
</evidence>
<gene>
    <name evidence="4" type="ORF">GCM10009575_045890</name>
</gene>
<dbReference type="InterPro" id="IPR041664">
    <property type="entry name" value="AAA_16"/>
</dbReference>
<dbReference type="CDD" id="cd00200">
    <property type="entry name" value="WD40"/>
    <property type="match status" value="2"/>
</dbReference>
<accession>A0ABN1Q058</accession>
<dbReference type="PANTHER" id="PTHR44156">
    <property type="entry name" value="SUPERNUMERARY LIMBS, ISOFORM B-RELATED"/>
    <property type="match status" value="1"/>
</dbReference>
<evidence type="ECO:0000256" key="1">
    <source>
        <dbReference type="PROSITE-ProRule" id="PRU00221"/>
    </source>
</evidence>
<proteinExistence type="predicted"/>